<sequence length="188" mass="21113">MTIQLPATPIQHAGTLSNLDLALKQFYRPRATPRLTHVPRFPDQSTVYRHLTCPQCRSTQQAARVHMVLQGLSDSHDVPTRDEQPAGRQPGTSEEAKGTQPLLYSFFAIPPALLSTPQSRQCSKLRPQCCQPFTSGQYMHPAFNSLWVRQSFLYCPQEQGASSVVLVPSGARPHPRWRRPPVGFWSLV</sequence>
<keyword evidence="3" id="KW-1185">Reference proteome</keyword>
<evidence type="ECO:0000256" key="1">
    <source>
        <dbReference type="SAM" id="MobiDB-lite"/>
    </source>
</evidence>
<comment type="caution">
    <text evidence="2">The sequence shown here is derived from an EMBL/GenBank/DDBJ whole genome shotgun (WGS) entry which is preliminary data.</text>
</comment>
<evidence type="ECO:0000313" key="3">
    <source>
        <dbReference type="Proteomes" id="UP001066276"/>
    </source>
</evidence>
<feature type="compositionally biased region" description="Basic and acidic residues" evidence="1">
    <location>
        <begin position="74"/>
        <end position="85"/>
    </location>
</feature>
<dbReference type="AlphaFoldDB" id="A0AAV7VVT2"/>
<reference evidence="2" key="1">
    <citation type="journal article" date="2022" name="bioRxiv">
        <title>Sequencing and chromosome-scale assembly of the giantPleurodeles waltlgenome.</title>
        <authorList>
            <person name="Brown T."/>
            <person name="Elewa A."/>
            <person name="Iarovenko S."/>
            <person name="Subramanian E."/>
            <person name="Araus A.J."/>
            <person name="Petzold A."/>
            <person name="Susuki M."/>
            <person name="Suzuki K.-i.T."/>
            <person name="Hayashi T."/>
            <person name="Toyoda A."/>
            <person name="Oliveira C."/>
            <person name="Osipova E."/>
            <person name="Leigh N.D."/>
            <person name="Simon A."/>
            <person name="Yun M.H."/>
        </authorList>
    </citation>
    <scope>NUCLEOTIDE SEQUENCE</scope>
    <source>
        <strain evidence="2">20211129_DDA</strain>
        <tissue evidence="2">Liver</tissue>
    </source>
</reference>
<name>A0AAV7VVT2_PLEWA</name>
<evidence type="ECO:0000313" key="2">
    <source>
        <dbReference type="EMBL" id="KAJ1204646.1"/>
    </source>
</evidence>
<organism evidence="2 3">
    <name type="scientific">Pleurodeles waltl</name>
    <name type="common">Iberian ribbed newt</name>
    <dbReference type="NCBI Taxonomy" id="8319"/>
    <lineage>
        <taxon>Eukaryota</taxon>
        <taxon>Metazoa</taxon>
        <taxon>Chordata</taxon>
        <taxon>Craniata</taxon>
        <taxon>Vertebrata</taxon>
        <taxon>Euteleostomi</taxon>
        <taxon>Amphibia</taxon>
        <taxon>Batrachia</taxon>
        <taxon>Caudata</taxon>
        <taxon>Salamandroidea</taxon>
        <taxon>Salamandridae</taxon>
        <taxon>Pleurodelinae</taxon>
        <taxon>Pleurodeles</taxon>
    </lineage>
</organism>
<dbReference type="Proteomes" id="UP001066276">
    <property type="component" value="Chromosome 1_2"/>
</dbReference>
<gene>
    <name evidence="2" type="ORF">NDU88_000086</name>
</gene>
<proteinExistence type="predicted"/>
<dbReference type="EMBL" id="JANPWB010000002">
    <property type="protein sequence ID" value="KAJ1204646.1"/>
    <property type="molecule type" value="Genomic_DNA"/>
</dbReference>
<protein>
    <submittedName>
        <fullName evidence="2">Uncharacterized protein</fullName>
    </submittedName>
</protein>
<feature type="region of interest" description="Disordered" evidence="1">
    <location>
        <begin position="73"/>
        <end position="96"/>
    </location>
</feature>
<accession>A0AAV7VVT2</accession>